<dbReference type="InterPro" id="IPR009075">
    <property type="entry name" value="AcylCo_DH/oxidase_C"/>
</dbReference>
<evidence type="ECO:0000259" key="7">
    <source>
        <dbReference type="Pfam" id="PF00441"/>
    </source>
</evidence>
<evidence type="ECO:0000256" key="4">
    <source>
        <dbReference type="ARBA" id="ARBA00022827"/>
    </source>
</evidence>
<dbReference type="InterPro" id="IPR009100">
    <property type="entry name" value="AcylCoA_DH/oxidase_NM_dom_sf"/>
</dbReference>
<dbReference type="FunFam" id="2.40.110.10:FF:000001">
    <property type="entry name" value="Acyl-CoA dehydrogenase, mitochondrial"/>
    <property type="match status" value="1"/>
</dbReference>
<dbReference type="SUPFAM" id="SSF47203">
    <property type="entry name" value="Acyl-CoA dehydrogenase C-terminal domain-like"/>
    <property type="match status" value="1"/>
</dbReference>
<dbReference type="GO" id="GO:0008470">
    <property type="term" value="F:3-methylbutanoyl-CoA dehydrogenase activity"/>
    <property type="evidence" value="ECO:0007669"/>
    <property type="project" value="TreeGrafter"/>
</dbReference>
<dbReference type="Gene3D" id="1.10.540.10">
    <property type="entry name" value="Acyl-CoA dehydrogenase/oxidase, N-terminal domain"/>
    <property type="match status" value="1"/>
</dbReference>
<evidence type="ECO:0000259" key="9">
    <source>
        <dbReference type="Pfam" id="PF02771"/>
    </source>
</evidence>
<accession>A0AAU7B1U3</accession>
<comment type="similarity">
    <text evidence="2 6">Belongs to the acyl-CoA dehydrogenase family.</text>
</comment>
<dbReference type="RefSeq" id="WP_354698842.1">
    <property type="nucleotide sequence ID" value="NZ_CP114014.1"/>
</dbReference>
<keyword evidence="5 6" id="KW-0560">Oxidoreductase</keyword>
<keyword evidence="4 6" id="KW-0274">FAD</keyword>
<evidence type="ECO:0000256" key="2">
    <source>
        <dbReference type="ARBA" id="ARBA00009347"/>
    </source>
</evidence>
<dbReference type="InterPro" id="IPR006089">
    <property type="entry name" value="Acyl-CoA_DH_CS"/>
</dbReference>
<keyword evidence="3 6" id="KW-0285">Flavoprotein</keyword>
<dbReference type="EC" id="1.3.99.-" evidence="10"/>
<dbReference type="InterPro" id="IPR013786">
    <property type="entry name" value="AcylCoA_DH/ox_N"/>
</dbReference>
<evidence type="ECO:0000256" key="5">
    <source>
        <dbReference type="ARBA" id="ARBA00023002"/>
    </source>
</evidence>
<feature type="domain" description="Acyl-CoA dehydrogenase/oxidase C-terminal" evidence="7">
    <location>
        <begin position="239"/>
        <end position="394"/>
    </location>
</feature>
<dbReference type="InterPro" id="IPR046373">
    <property type="entry name" value="Acyl-CoA_Oxase/DH_mid-dom_sf"/>
</dbReference>
<name>A0AAU7B1U3_9ACTN</name>
<feature type="domain" description="Acyl-CoA dehydrogenase/oxidase N-terminal" evidence="9">
    <location>
        <begin position="16"/>
        <end position="126"/>
    </location>
</feature>
<evidence type="ECO:0000256" key="6">
    <source>
        <dbReference type="RuleBase" id="RU362125"/>
    </source>
</evidence>
<dbReference type="Pfam" id="PF00441">
    <property type="entry name" value="Acyl-CoA_dh_1"/>
    <property type="match status" value="1"/>
</dbReference>
<dbReference type="AlphaFoldDB" id="A0AAU7B1U3"/>
<reference evidence="10" key="1">
    <citation type="submission" date="2022-12" db="EMBL/GenBank/DDBJ databases">
        <title>Paraconexibacter alkalitolerans sp. nov. and Baekduia alba sp. nov., isolated from soil and emended description of the genera Paraconexibacter (Chun et al., 2020) and Baekduia (An et al., 2020).</title>
        <authorList>
            <person name="Vieira S."/>
            <person name="Huber K.J."/>
            <person name="Geppert A."/>
            <person name="Wolf J."/>
            <person name="Neumann-Schaal M."/>
            <person name="Muesken M."/>
            <person name="Overmann J."/>
        </authorList>
    </citation>
    <scope>NUCLEOTIDE SEQUENCE</scope>
    <source>
        <strain evidence="10">AEG42_29</strain>
    </source>
</reference>
<dbReference type="SUPFAM" id="SSF56645">
    <property type="entry name" value="Acyl-CoA dehydrogenase NM domain-like"/>
    <property type="match status" value="1"/>
</dbReference>
<organism evidence="10">
    <name type="scientific">Paraconexibacter sp. AEG42_29</name>
    <dbReference type="NCBI Taxonomy" id="2997339"/>
    <lineage>
        <taxon>Bacteria</taxon>
        <taxon>Bacillati</taxon>
        <taxon>Actinomycetota</taxon>
        <taxon>Thermoleophilia</taxon>
        <taxon>Solirubrobacterales</taxon>
        <taxon>Paraconexibacteraceae</taxon>
        <taxon>Paraconexibacter</taxon>
    </lineage>
</organism>
<evidence type="ECO:0000313" key="10">
    <source>
        <dbReference type="EMBL" id="XAY07652.1"/>
    </source>
</evidence>
<dbReference type="Gene3D" id="1.20.140.10">
    <property type="entry name" value="Butyryl-CoA Dehydrogenase, subunit A, domain 3"/>
    <property type="match status" value="1"/>
</dbReference>
<dbReference type="GO" id="GO:0006552">
    <property type="term" value="P:L-leucine catabolic process"/>
    <property type="evidence" value="ECO:0007669"/>
    <property type="project" value="TreeGrafter"/>
</dbReference>
<evidence type="ECO:0000259" key="8">
    <source>
        <dbReference type="Pfam" id="PF02770"/>
    </source>
</evidence>
<feature type="domain" description="Acyl-CoA oxidase/dehydrogenase middle" evidence="8">
    <location>
        <begin position="131"/>
        <end position="227"/>
    </location>
</feature>
<dbReference type="PANTHER" id="PTHR43884">
    <property type="entry name" value="ACYL-COA DEHYDROGENASE"/>
    <property type="match status" value="1"/>
</dbReference>
<evidence type="ECO:0000256" key="1">
    <source>
        <dbReference type="ARBA" id="ARBA00001974"/>
    </source>
</evidence>
<dbReference type="InterPro" id="IPR036250">
    <property type="entry name" value="AcylCo_DH-like_C"/>
</dbReference>
<dbReference type="InterPro" id="IPR037069">
    <property type="entry name" value="AcylCoA_DH/ox_N_sf"/>
</dbReference>
<comment type="cofactor">
    <cofactor evidence="1 6">
        <name>FAD</name>
        <dbReference type="ChEBI" id="CHEBI:57692"/>
    </cofactor>
</comment>
<dbReference type="KEGG" id="parq:DSM112329_04540"/>
<dbReference type="InterPro" id="IPR006091">
    <property type="entry name" value="Acyl-CoA_Oxase/DH_mid-dom"/>
</dbReference>
<dbReference type="PANTHER" id="PTHR43884:SF12">
    <property type="entry name" value="ISOVALERYL-COA DEHYDROGENASE, MITOCHONDRIAL-RELATED"/>
    <property type="match status" value="1"/>
</dbReference>
<dbReference type="FunFam" id="1.10.540.10:FF:000026">
    <property type="entry name" value="Acyl-CoA dehydrogenase medium chain"/>
    <property type="match status" value="1"/>
</dbReference>
<evidence type="ECO:0000256" key="3">
    <source>
        <dbReference type="ARBA" id="ARBA00022630"/>
    </source>
</evidence>
<dbReference type="GO" id="GO:0050660">
    <property type="term" value="F:flavin adenine dinucleotide binding"/>
    <property type="evidence" value="ECO:0007669"/>
    <property type="project" value="InterPro"/>
</dbReference>
<dbReference type="PIRSF" id="PIRSF016578">
    <property type="entry name" value="HsaA"/>
    <property type="match status" value="1"/>
</dbReference>
<protein>
    <submittedName>
        <fullName evidence="10">Acyl-CoA dehydrogenase</fullName>
        <ecNumber evidence="10">1.3.99.-</ecNumber>
    </submittedName>
</protein>
<dbReference type="PROSITE" id="PS00072">
    <property type="entry name" value="ACYL_COA_DH_1"/>
    <property type="match status" value="1"/>
</dbReference>
<proteinExistence type="inferred from homology"/>
<dbReference type="Pfam" id="PF02770">
    <property type="entry name" value="Acyl-CoA_dh_M"/>
    <property type="match status" value="1"/>
</dbReference>
<sequence length="397" mass="43059">MTPDVASAGPWFALGEDHQHIVEQVERFAKDRFWPLQQRMDDDEWWPEEVFPSFGAAGYLGVTAPESLGGAGQDFFSSALVMQALSKWNPSIGLAVLAHENLCLNNILHNASAELCERYIPGMSDGSIVGCLGLTEPGAGSDALGSMRTTAKLDGDHYVLNGSKLYITNGPIAQVCLVYAKTNLDAGAHGITAFAVDCDTPGFEIAQKLKKMGMRGSQTAEIVMDDCRVPVENVVGEVDKGVRVVMSGLDLERIGLAFMMIGMCERALELSIEFAQSREQFGQKISQFQFIQGMVADIYAETESLRSFCYQVGAEATALEASGADKKHLSKRAAACVLQAGLVLMRCVDRAVQIHGGGGYIWETEVNRLYRAGKLLQIGAGTNEVRRIIIARDLLGR</sequence>
<dbReference type="Gene3D" id="2.40.110.10">
    <property type="entry name" value="Butyryl-CoA Dehydrogenase, subunit A, domain 2"/>
    <property type="match status" value="1"/>
</dbReference>
<dbReference type="Pfam" id="PF02771">
    <property type="entry name" value="Acyl-CoA_dh_N"/>
    <property type="match status" value="1"/>
</dbReference>
<dbReference type="EMBL" id="CP114014">
    <property type="protein sequence ID" value="XAY07652.1"/>
    <property type="molecule type" value="Genomic_DNA"/>
</dbReference>
<gene>
    <name evidence="10" type="primary">mmgC_13</name>
    <name evidence="10" type="ORF">DSM112329_04540</name>
</gene>